<dbReference type="SMART" id="SM00382">
    <property type="entry name" value="AAA"/>
    <property type="match status" value="1"/>
</dbReference>
<dbReference type="Pfam" id="PF12399">
    <property type="entry name" value="BCA_ABC_TP_C"/>
    <property type="match status" value="1"/>
</dbReference>
<dbReference type="SUPFAM" id="SSF52540">
    <property type="entry name" value="P-loop containing nucleoside triphosphate hydrolases"/>
    <property type="match status" value="1"/>
</dbReference>
<proteinExistence type="predicted"/>
<organism evidence="5 6">
    <name type="scientific">Desulfotomaculum copahuensis</name>
    <dbReference type="NCBI Taxonomy" id="1838280"/>
    <lineage>
        <taxon>Bacteria</taxon>
        <taxon>Bacillati</taxon>
        <taxon>Bacillota</taxon>
        <taxon>Clostridia</taxon>
        <taxon>Eubacteriales</taxon>
        <taxon>Desulfotomaculaceae</taxon>
        <taxon>Desulfotomaculum</taxon>
    </lineage>
</organism>
<dbReference type="GO" id="GO:0015192">
    <property type="term" value="F:L-phenylalanine transmembrane transporter activity"/>
    <property type="evidence" value="ECO:0007669"/>
    <property type="project" value="TreeGrafter"/>
</dbReference>
<evidence type="ECO:0000256" key="3">
    <source>
        <dbReference type="ARBA" id="ARBA00022840"/>
    </source>
</evidence>
<keyword evidence="3 5" id="KW-0067">ATP-binding</keyword>
<sequence>MAFFEVRRIVKNFGGLCAVHEISFSLEKGQVIGLIGPNGSGKTTIFNLINNFFPLTAGEIYFKGKRIDSLPTHKICALGIARTFQVVKPLKRMSVLDNVMAGAFLHTGSTSQARARALEILEFCNLINKRDLDAKKLTIADRKRLEIARALSTDPELLLLDETAAGLNPKETEEAIEVIKKISRSGIAIIIVEHKMKVIMGTSEKIVAINFGREITQGEPREVINHPEVIKAYLGDHYA</sequence>
<comment type="caution">
    <text evidence="5">The sequence shown here is derived from an EMBL/GenBank/DDBJ whole genome shotgun (WGS) entry which is preliminary data.</text>
</comment>
<keyword evidence="6" id="KW-1185">Reference proteome</keyword>
<dbReference type="GO" id="GO:0042941">
    <property type="term" value="P:D-alanine transmembrane transport"/>
    <property type="evidence" value="ECO:0007669"/>
    <property type="project" value="TreeGrafter"/>
</dbReference>
<dbReference type="PANTHER" id="PTHR45772:SF7">
    <property type="entry name" value="AMINO ACID ABC TRANSPORTER ATP-BINDING PROTEIN"/>
    <property type="match status" value="1"/>
</dbReference>
<dbReference type="OrthoDB" id="9779136at2"/>
<dbReference type="GO" id="GO:0005524">
    <property type="term" value="F:ATP binding"/>
    <property type="evidence" value="ECO:0007669"/>
    <property type="project" value="UniProtKB-KW"/>
</dbReference>
<dbReference type="InterPro" id="IPR003439">
    <property type="entry name" value="ABC_transporter-like_ATP-bd"/>
</dbReference>
<dbReference type="AlphaFoldDB" id="A0A1B7LEA8"/>
<dbReference type="GO" id="GO:0015808">
    <property type="term" value="P:L-alanine transport"/>
    <property type="evidence" value="ECO:0007669"/>
    <property type="project" value="TreeGrafter"/>
</dbReference>
<dbReference type="InterPro" id="IPR003593">
    <property type="entry name" value="AAA+_ATPase"/>
</dbReference>
<gene>
    <name evidence="5" type="ORF">A6M21_10960</name>
</gene>
<dbReference type="GO" id="GO:0016887">
    <property type="term" value="F:ATP hydrolysis activity"/>
    <property type="evidence" value="ECO:0007669"/>
    <property type="project" value="InterPro"/>
</dbReference>
<dbReference type="RefSeq" id="WP_066668537.1">
    <property type="nucleotide sequence ID" value="NZ_LYVF01000164.1"/>
</dbReference>
<dbReference type="InterPro" id="IPR051120">
    <property type="entry name" value="ABC_AA/LPS_Transport"/>
</dbReference>
<name>A0A1B7LEA8_9FIRM</name>
<keyword evidence="2" id="KW-0547">Nucleotide-binding</keyword>
<accession>A0A1B7LEA8</accession>
<dbReference type="InterPro" id="IPR027417">
    <property type="entry name" value="P-loop_NTPase"/>
</dbReference>
<evidence type="ECO:0000256" key="1">
    <source>
        <dbReference type="ARBA" id="ARBA00022448"/>
    </source>
</evidence>
<keyword evidence="1" id="KW-0813">Transport</keyword>
<dbReference type="STRING" id="1838280.A6M21_10960"/>
<protein>
    <submittedName>
        <fullName evidence="5">ABC transporter ATP-binding protein</fullName>
    </submittedName>
</protein>
<evidence type="ECO:0000256" key="2">
    <source>
        <dbReference type="ARBA" id="ARBA00022741"/>
    </source>
</evidence>
<dbReference type="GO" id="GO:1903806">
    <property type="term" value="P:L-isoleucine import across plasma membrane"/>
    <property type="evidence" value="ECO:0007669"/>
    <property type="project" value="TreeGrafter"/>
</dbReference>
<dbReference type="CDD" id="cd03219">
    <property type="entry name" value="ABC_Mj1267_LivG_branched"/>
    <property type="match status" value="1"/>
</dbReference>
<evidence type="ECO:0000259" key="4">
    <source>
        <dbReference type="PROSITE" id="PS50893"/>
    </source>
</evidence>
<reference evidence="5 6" key="1">
    <citation type="submission" date="2016-04" db="EMBL/GenBank/DDBJ databases">
        <authorList>
            <person name="Evans L.H."/>
            <person name="Alamgir A."/>
            <person name="Owens N."/>
            <person name="Weber N.D."/>
            <person name="Virtaneva K."/>
            <person name="Barbian K."/>
            <person name="Babar A."/>
            <person name="Rosenke K."/>
        </authorList>
    </citation>
    <scope>NUCLEOTIDE SEQUENCE [LARGE SCALE GENOMIC DNA]</scope>
    <source>
        <strain evidence="5 6">LMa1</strain>
    </source>
</reference>
<dbReference type="GO" id="GO:0005886">
    <property type="term" value="C:plasma membrane"/>
    <property type="evidence" value="ECO:0007669"/>
    <property type="project" value="TreeGrafter"/>
</dbReference>
<feature type="domain" description="ABC transporter" evidence="4">
    <location>
        <begin position="4"/>
        <end position="236"/>
    </location>
</feature>
<dbReference type="PANTHER" id="PTHR45772">
    <property type="entry name" value="CONSERVED COMPONENT OF ABC TRANSPORTER FOR NATURAL AMINO ACIDS-RELATED"/>
    <property type="match status" value="1"/>
</dbReference>
<dbReference type="GO" id="GO:1903805">
    <property type="term" value="P:L-valine import across plasma membrane"/>
    <property type="evidence" value="ECO:0007669"/>
    <property type="project" value="TreeGrafter"/>
</dbReference>
<dbReference type="EMBL" id="LYVF01000164">
    <property type="protein sequence ID" value="OAT81385.1"/>
    <property type="molecule type" value="Genomic_DNA"/>
</dbReference>
<evidence type="ECO:0000313" key="5">
    <source>
        <dbReference type="EMBL" id="OAT81385.1"/>
    </source>
</evidence>
<dbReference type="GO" id="GO:0005304">
    <property type="term" value="F:L-valine transmembrane transporter activity"/>
    <property type="evidence" value="ECO:0007669"/>
    <property type="project" value="TreeGrafter"/>
</dbReference>
<dbReference type="Gene3D" id="3.40.50.300">
    <property type="entry name" value="P-loop containing nucleotide triphosphate hydrolases"/>
    <property type="match status" value="1"/>
</dbReference>
<dbReference type="PROSITE" id="PS50893">
    <property type="entry name" value="ABC_TRANSPORTER_2"/>
    <property type="match status" value="1"/>
</dbReference>
<evidence type="ECO:0000313" key="6">
    <source>
        <dbReference type="Proteomes" id="UP000078532"/>
    </source>
</evidence>
<dbReference type="Pfam" id="PF00005">
    <property type="entry name" value="ABC_tran"/>
    <property type="match status" value="1"/>
</dbReference>
<dbReference type="InterPro" id="IPR032823">
    <property type="entry name" value="BCA_ABC_TP_C"/>
</dbReference>
<dbReference type="Proteomes" id="UP000078532">
    <property type="component" value="Unassembled WGS sequence"/>
</dbReference>
<dbReference type="GO" id="GO:0015188">
    <property type="term" value="F:L-isoleucine transmembrane transporter activity"/>
    <property type="evidence" value="ECO:0007669"/>
    <property type="project" value="TreeGrafter"/>
</dbReference>